<reference evidence="2 3" key="1">
    <citation type="journal article" date="2016" name="Nat. Commun.">
        <title>Thousands of microbial genomes shed light on interconnected biogeochemical processes in an aquifer system.</title>
        <authorList>
            <person name="Anantharaman K."/>
            <person name="Brown C.T."/>
            <person name="Hug L.A."/>
            <person name="Sharon I."/>
            <person name="Castelle C.J."/>
            <person name="Probst A.J."/>
            <person name="Thomas B.C."/>
            <person name="Singh A."/>
            <person name="Wilkins M.J."/>
            <person name="Karaoz U."/>
            <person name="Brodie E.L."/>
            <person name="Williams K.H."/>
            <person name="Hubbard S.S."/>
            <person name="Banfield J.F."/>
        </authorList>
    </citation>
    <scope>NUCLEOTIDE SEQUENCE [LARGE SCALE GENOMIC DNA]</scope>
</reference>
<feature type="transmembrane region" description="Helical" evidence="1">
    <location>
        <begin position="35"/>
        <end position="53"/>
    </location>
</feature>
<gene>
    <name evidence="2" type="ORF">A2215_02220</name>
</gene>
<proteinExistence type="predicted"/>
<keyword evidence="1" id="KW-0812">Transmembrane</keyword>
<sequence length="167" mass="19270">MVEDKPKTNIDINPEDKSVFSWSAHEFPKYSKNALWYWLFILAGLVLVAFFVWQRNWAGAGLVAAAIFAIFAQARISPKAVKCELYRSGIVVNEKAYPYNQLKAFWIIAGEHSVVRFEQTGTLKSQINVPISDEDPEQVRLFLSKFLPEDEKRGEDVTDVIQRWLRF</sequence>
<comment type="caution">
    <text evidence="2">The sequence shown here is derived from an EMBL/GenBank/DDBJ whole genome shotgun (WGS) entry which is preliminary data.</text>
</comment>
<dbReference type="AlphaFoldDB" id="A0A1F5E3D7"/>
<keyword evidence="1" id="KW-1133">Transmembrane helix</keyword>
<evidence type="ECO:0000256" key="1">
    <source>
        <dbReference type="SAM" id="Phobius"/>
    </source>
</evidence>
<dbReference type="STRING" id="1797472.A2215_02220"/>
<dbReference type="Proteomes" id="UP000178583">
    <property type="component" value="Unassembled WGS sequence"/>
</dbReference>
<keyword evidence="1" id="KW-0472">Membrane</keyword>
<evidence type="ECO:0000313" key="2">
    <source>
        <dbReference type="EMBL" id="OGD61927.1"/>
    </source>
</evidence>
<feature type="transmembrane region" description="Helical" evidence="1">
    <location>
        <begin position="59"/>
        <end position="77"/>
    </location>
</feature>
<dbReference type="EMBL" id="MEZY01000058">
    <property type="protein sequence ID" value="OGD61927.1"/>
    <property type="molecule type" value="Genomic_DNA"/>
</dbReference>
<evidence type="ECO:0000313" key="3">
    <source>
        <dbReference type="Proteomes" id="UP000178583"/>
    </source>
</evidence>
<name>A0A1F5E3D7_9BACT</name>
<protein>
    <recommendedName>
        <fullName evidence="4">DUF5673 domain-containing protein</fullName>
    </recommendedName>
</protein>
<evidence type="ECO:0008006" key="4">
    <source>
        <dbReference type="Google" id="ProtNLM"/>
    </source>
</evidence>
<organism evidence="2 3">
    <name type="scientific">Candidatus Berkelbacteria bacterium RIFOXYA2_FULL_43_10</name>
    <dbReference type="NCBI Taxonomy" id="1797472"/>
    <lineage>
        <taxon>Bacteria</taxon>
        <taxon>Candidatus Berkelbacteria</taxon>
    </lineage>
</organism>
<accession>A0A1F5E3D7</accession>